<dbReference type="InterPro" id="IPR032466">
    <property type="entry name" value="Metal_Hydrolase"/>
</dbReference>
<keyword evidence="3" id="KW-0614">Plasmid</keyword>
<dbReference type="RefSeq" id="WP_331375943.1">
    <property type="nucleotide sequence ID" value="NZ_CP133152.1"/>
</dbReference>
<accession>A0ABZ2BI35</accession>
<feature type="domain" description="Amidohydrolase-related" evidence="2">
    <location>
        <begin position="147"/>
        <end position="395"/>
    </location>
</feature>
<dbReference type="Gene3D" id="3.20.20.140">
    <property type="entry name" value="Metal-dependent hydrolases"/>
    <property type="match status" value="1"/>
</dbReference>
<reference evidence="3" key="1">
    <citation type="submission" date="2023-08" db="EMBL/GenBank/DDBJ databases">
        <title>Complete genome sequence of Sinorhizobium chiapanecum ITTG S70 isolated from Acaciella angustissima nodules in Chiapas-Mexico.</title>
        <authorList>
            <person name="Rincon-Rosales R."/>
            <person name="Rogel M.A."/>
            <person name="Rincon-Medina C.I."/>
            <person name="Guerrero G."/>
            <person name="Manzano-Gomez L.A."/>
            <person name="Lopez-Lopez A."/>
            <person name="Rincon Molina F.A."/>
            <person name="Martinez-Romero E."/>
        </authorList>
    </citation>
    <scope>NUCLEOTIDE SEQUENCE</scope>
    <source>
        <strain evidence="3">ITTG S70</strain>
        <plasmid evidence="3">pSchITTGS70d</plasmid>
    </source>
</reference>
<protein>
    <submittedName>
        <fullName evidence="3">Amidohydrolase family protein</fullName>
    </submittedName>
</protein>
<dbReference type="SUPFAM" id="SSF51556">
    <property type="entry name" value="Metallo-dependent hydrolases"/>
    <property type="match status" value="1"/>
</dbReference>
<evidence type="ECO:0000256" key="1">
    <source>
        <dbReference type="ARBA" id="ARBA00023239"/>
    </source>
</evidence>
<dbReference type="InterPro" id="IPR006680">
    <property type="entry name" value="Amidohydro-rel"/>
</dbReference>
<dbReference type="Pfam" id="PF04909">
    <property type="entry name" value="Amidohydro_2"/>
    <property type="match status" value="1"/>
</dbReference>
<dbReference type="PANTHER" id="PTHR21240:SF28">
    <property type="entry name" value="ISO-OROTATE DECARBOXYLASE (EUROFUNG)"/>
    <property type="match status" value="1"/>
</dbReference>
<dbReference type="Proteomes" id="UP001432360">
    <property type="component" value="Plasmid pSchITTGS70d"/>
</dbReference>
<keyword evidence="1" id="KW-0456">Lyase</keyword>
<dbReference type="InterPro" id="IPR032465">
    <property type="entry name" value="ACMSD"/>
</dbReference>
<dbReference type="EMBL" id="CP133152">
    <property type="protein sequence ID" value="WVT06921.1"/>
    <property type="molecule type" value="Genomic_DNA"/>
</dbReference>
<evidence type="ECO:0000313" key="3">
    <source>
        <dbReference type="EMBL" id="WVT06921.1"/>
    </source>
</evidence>
<organism evidence="3 4">
    <name type="scientific">Sinorhizobium chiapasense</name>
    <dbReference type="NCBI Taxonomy" id="501572"/>
    <lineage>
        <taxon>Bacteria</taxon>
        <taxon>Pseudomonadati</taxon>
        <taxon>Pseudomonadota</taxon>
        <taxon>Alphaproteobacteria</taxon>
        <taxon>Hyphomicrobiales</taxon>
        <taxon>Rhizobiaceae</taxon>
        <taxon>Sinorhizobium/Ensifer group</taxon>
        <taxon>Sinorhizobium</taxon>
    </lineage>
</organism>
<dbReference type="PANTHER" id="PTHR21240">
    <property type="entry name" value="2-AMINO-3-CARBOXYLMUCONATE-6-SEMIALDEHYDE DECARBOXYLASE"/>
    <property type="match status" value="1"/>
</dbReference>
<proteinExistence type="predicted"/>
<geneLocation type="plasmid" evidence="3 4">
    <name>pSchITTGS70d</name>
</geneLocation>
<keyword evidence="4" id="KW-1185">Reference proteome</keyword>
<sequence>MDLISDRGRRVPIEDLNTTRLLDHAAKQARDRRYEDVLIVDCDAHHYENENLSEIIPFMENEVFKQLSLSSRTKGRGHISPVGYGWQDIGGRVTRYPMRSSEKTPVEKGPKRDVELGFRWMDAMGVDYSCLFPTGMLNIGLHPQKEMEFELSWAYARWVTEKVLPESQGRMYTMLGLPFSDPEGCLRMVETFGDRKGVGGFMVTSVREKMAVYDNAYMKLYRALEERGLALAFHSGPNWNSSTFQSCNRFISAHALGFSWFSILHCTNWVVNGMGERFPKLPVIWIESGLAWIPFLMQKLDHEFMLRPSECPLLKKKPSDYMRDMFYSTQPMEIQDIQALETTFRMMNAETQLMYASDYPHWDFDLPSTIWDLPFLSDKAKHNIIGGTAARLFKLEPRNEAQRQYLIKYGNYTGSTATPPLREPTPTQPVL</sequence>
<evidence type="ECO:0000313" key="4">
    <source>
        <dbReference type="Proteomes" id="UP001432360"/>
    </source>
</evidence>
<evidence type="ECO:0000259" key="2">
    <source>
        <dbReference type="Pfam" id="PF04909"/>
    </source>
</evidence>
<gene>
    <name evidence="3" type="ORF">RB548_29500</name>
</gene>
<name>A0ABZ2BI35_9HYPH</name>